<dbReference type="CDD" id="cd07581">
    <property type="entry name" value="nitrilase_3"/>
    <property type="match status" value="1"/>
</dbReference>
<dbReference type="AlphaFoldDB" id="A0A356LEI7"/>
<dbReference type="PANTHER" id="PTHR23088">
    <property type="entry name" value="NITRILASE-RELATED"/>
    <property type="match status" value="1"/>
</dbReference>
<proteinExistence type="predicted"/>
<dbReference type="InterPro" id="IPR003010">
    <property type="entry name" value="C-N_Hydrolase"/>
</dbReference>
<organism evidence="2 3">
    <name type="scientific">Advenella kashmirensis</name>
    <dbReference type="NCBI Taxonomy" id="310575"/>
    <lineage>
        <taxon>Bacteria</taxon>
        <taxon>Pseudomonadati</taxon>
        <taxon>Pseudomonadota</taxon>
        <taxon>Betaproteobacteria</taxon>
        <taxon>Burkholderiales</taxon>
        <taxon>Alcaligenaceae</taxon>
    </lineage>
</organism>
<dbReference type="SUPFAM" id="SSF56317">
    <property type="entry name" value="Carbon-nitrogen hydrolase"/>
    <property type="match status" value="1"/>
</dbReference>
<reference evidence="2 3" key="1">
    <citation type="journal article" date="2018" name="Nat. Biotechnol.">
        <title>A standardized bacterial taxonomy based on genome phylogeny substantially revises the tree of life.</title>
        <authorList>
            <person name="Parks D.H."/>
            <person name="Chuvochina M."/>
            <person name="Waite D.W."/>
            <person name="Rinke C."/>
            <person name="Skarshewski A."/>
            <person name="Chaumeil P.A."/>
            <person name="Hugenholtz P."/>
        </authorList>
    </citation>
    <scope>NUCLEOTIDE SEQUENCE [LARGE SCALE GENOMIC DNA]</scope>
    <source>
        <strain evidence="2">UBA10707</strain>
    </source>
</reference>
<keyword evidence="2" id="KW-0378">Hydrolase</keyword>
<dbReference type="PANTHER" id="PTHR23088:SF27">
    <property type="entry name" value="DEAMINATED GLUTATHIONE AMIDASE"/>
    <property type="match status" value="1"/>
</dbReference>
<evidence type="ECO:0000313" key="3">
    <source>
        <dbReference type="Proteomes" id="UP000264036"/>
    </source>
</evidence>
<dbReference type="Proteomes" id="UP000264036">
    <property type="component" value="Unassembled WGS sequence"/>
</dbReference>
<dbReference type="PROSITE" id="PS50263">
    <property type="entry name" value="CN_HYDROLASE"/>
    <property type="match status" value="1"/>
</dbReference>
<gene>
    <name evidence="2" type="ORF">DD666_07210</name>
</gene>
<protein>
    <submittedName>
        <fullName evidence="2">Hydrolase</fullName>
    </submittedName>
</protein>
<accession>A0A356LEI7</accession>
<name>A0A356LEI7_9BURK</name>
<sequence>MQTNTSNSQLKVGVGQFAAVNEIEPNKEHIHTLVTQAAEQGVQLLVLPEASMCSFGSPLPQLRETAGNNSPAFVRYMQDLARDHDMHIVVGVLSLADQPGDERVTNQLLVLDNTGAQVLRYTKMHVYDAFKFKESDKVRPGSFSEENAELGLFDIKGFRVGLINCYDLRFPEMARALIDQGADVLSVSAAWLAGPLKENHWEILLRARAIENTSYVLASGQTAPRNCGLSMIVDPLGMVLGTATADPGLAVHTLSSQRIAQVRELLPCLQNRRYQVSGLK</sequence>
<dbReference type="Pfam" id="PF00795">
    <property type="entry name" value="CN_hydrolase"/>
    <property type="match status" value="1"/>
</dbReference>
<evidence type="ECO:0000313" key="2">
    <source>
        <dbReference type="EMBL" id="HBP29188.1"/>
    </source>
</evidence>
<dbReference type="EMBL" id="DOEK01000016">
    <property type="protein sequence ID" value="HBP29188.1"/>
    <property type="molecule type" value="Genomic_DNA"/>
</dbReference>
<feature type="domain" description="CN hydrolase" evidence="1">
    <location>
        <begin position="10"/>
        <end position="256"/>
    </location>
</feature>
<evidence type="ECO:0000259" key="1">
    <source>
        <dbReference type="PROSITE" id="PS50263"/>
    </source>
</evidence>
<dbReference type="Gene3D" id="3.60.110.10">
    <property type="entry name" value="Carbon-nitrogen hydrolase"/>
    <property type="match status" value="1"/>
</dbReference>
<dbReference type="GO" id="GO:0016787">
    <property type="term" value="F:hydrolase activity"/>
    <property type="evidence" value="ECO:0007669"/>
    <property type="project" value="UniProtKB-KW"/>
</dbReference>
<comment type="caution">
    <text evidence="2">The sequence shown here is derived from an EMBL/GenBank/DDBJ whole genome shotgun (WGS) entry which is preliminary data.</text>
</comment>
<dbReference type="InterPro" id="IPR036526">
    <property type="entry name" value="C-N_Hydrolase_sf"/>
</dbReference>